<comment type="caution">
    <text evidence="2">The sequence shown here is derived from an EMBL/GenBank/DDBJ whole genome shotgun (WGS) entry which is preliminary data.</text>
</comment>
<dbReference type="OrthoDB" id="3801163at2759"/>
<evidence type="ECO:0000256" key="1">
    <source>
        <dbReference type="SAM" id="MobiDB-lite"/>
    </source>
</evidence>
<sequence>MASKKMGGDHAATHLGVSTTGDGAIDPALLEDGNPFVDSPLSPEDMKLASRLRSFDHAVSEACEAAPFVHNTVPFELPVFDDATMGFGVAMQPYERIGRPFSTYDLDVGHENWATMIPETLNISHVDRASLEDITPSRKDGVSGYATVAMDPALQYGVPASEIFDFAREFGDDYLFADPNPSGHQELPSDPALLDGLYSPDVPTPLPGQEQFEHEFQVTLQRALPRPTMEALNRASAEFKIKNFYRLGVFRKRLTPRRTRLTSAAPVDGHDLPPTTSSMMPRRKKVKREHSQPRVKLEPVDDTPKLKYTPANYNSKKPKSGLIRDAYPPSADDYSQDALVYRVANSPRGRQTDFTFDDHYDIIARCLHNELVKELNRKLPVGLAVDNLPLVRNLRAVYPGHQIDNSLARRVDFAQKGLQSQIDWVYCVEHMQLMDSLDWNKPNLDLEQMDRLVKAAGVWIFEAWQAANPGMERGSN</sequence>
<keyword evidence="3" id="KW-1185">Reference proteome</keyword>
<gene>
    <name evidence="2" type="ORF">P171DRAFT_439535</name>
</gene>
<dbReference type="EMBL" id="MU001493">
    <property type="protein sequence ID" value="KAF2450992.1"/>
    <property type="molecule type" value="Genomic_DNA"/>
</dbReference>
<feature type="region of interest" description="Disordered" evidence="1">
    <location>
        <begin position="260"/>
        <end position="329"/>
    </location>
</feature>
<name>A0A9P4PVH6_9PLEO</name>
<organism evidence="2 3">
    <name type="scientific">Karstenula rhodostoma CBS 690.94</name>
    <dbReference type="NCBI Taxonomy" id="1392251"/>
    <lineage>
        <taxon>Eukaryota</taxon>
        <taxon>Fungi</taxon>
        <taxon>Dikarya</taxon>
        <taxon>Ascomycota</taxon>
        <taxon>Pezizomycotina</taxon>
        <taxon>Dothideomycetes</taxon>
        <taxon>Pleosporomycetidae</taxon>
        <taxon>Pleosporales</taxon>
        <taxon>Massarineae</taxon>
        <taxon>Didymosphaeriaceae</taxon>
        <taxon>Karstenula</taxon>
    </lineage>
</organism>
<evidence type="ECO:0000313" key="2">
    <source>
        <dbReference type="EMBL" id="KAF2450992.1"/>
    </source>
</evidence>
<feature type="compositionally biased region" description="Basic and acidic residues" evidence="1">
    <location>
        <begin position="289"/>
        <end position="305"/>
    </location>
</feature>
<dbReference type="AlphaFoldDB" id="A0A9P4PVH6"/>
<evidence type="ECO:0000313" key="3">
    <source>
        <dbReference type="Proteomes" id="UP000799764"/>
    </source>
</evidence>
<proteinExistence type="predicted"/>
<reference evidence="2" key="1">
    <citation type="journal article" date="2020" name="Stud. Mycol.">
        <title>101 Dothideomycetes genomes: a test case for predicting lifestyles and emergence of pathogens.</title>
        <authorList>
            <person name="Haridas S."/>
            <person name="Albert R."/>
            <person name="Binder M."/>
            <person name="Bloem J."/>
            <person name="Labutti K."/>
            <person name="Salamov A."/>
            <person name="Andreopoulos B."/>
            <person name="Baker S."/>
            <person name="Barry K."/>
            <person name="Bills G."/>
            <person name="Bluhm B."/>
            <person name="Cannon C."/>
            <person name="Castanera R."/>
            <person name="Culley D."/>
            <person name="Daum C."/>
            <person name="Ezra D."/>
            <person name="Gonzalez J."/>
            <person name="Henrissat B."/>
            <person name="Kuo A."/>
            <person name="Liang C."/>
            <person name="Lipzen A."/>
            <person name="Lutzoni F."/>
            <person name="Magnuson J."/>
            <person name="Mondo S."/>
            <person name="Nolan M."/>
            <person name="Ohm R."/>
            <person name="Pangilinan J."/>
            <person name="Park H.-J."/>
            <person name="Ramirez L."/>
            <person name="Alfaro M."/>
            <person name="Sun H."/>
            <person name="Tritt A."/>
            <person name="Yoshinaga Y."/>
            <person name="Zwiers L.-H."/>
            <person name="Turgeon B."/>
            <person name="Goodwin S."/>
            <person name="Spatafora J."/>
            <person name="Crous P."/>
            <person name="Grigoriev I."/>
        </authorList>
    </citation>
    <scope>NUCLEOTIDE SEQUENCE</scope>
    <source>
        <strain evidence="2">CBS 690.94</strain>
    </source>
</reference>
<dbReference type="Proteomes" id="UP000799764">
    <property type="component" value="Unassembled WGS sequence"/>
</dbReference>
<accession>A0A9P4PVH6</accession>
<protein>
    <submittedName>
        <fullName evidence="2">Uncharacterized protein</fullName>
    </submittedName>
</protein>